<dbReference type="AlphaFoldDB" id="A0A081N6Z3"/>
<keyword evidence="2" id="KW-1185">Reference proteome</keyword>
<comment type="caution">
    <text evidence="1">The sequence shown here is derived from an EMBL/GenBank/DDBJ whole genome shotgun (WGS) entry which is preliminary data.</text>
</comment>
<proteinExistence type="predicted"/>
<dbReference type="Proteomes" id="UP000028006">
    <property type="component" value="Unassembled WGS sequence"/>
</dbReference>
<evidence type="ECO:0000313" key="1">
    <source>
        <dbReference type="EMBL" id="KEQ14216.1"/>
    </source>
</evidence>
<name>A0A081N6Z3_9GAMM</name>
<dbReference type="EMBL" id="JOKG01000002">
    <property type="protein sequence ID" value="KEQ14216.1"/>
    <property type="molecule type" value="Genomic_DNA"/>
</dbReference>
<accession>A0A081N6Z3</accession>
<reference evidence="1 2" key="1">
    <citation type="submission" date="2014-06" db="EMBL/GenBank/DDBJ databases">
        <title>Whole Genome Sequences of Three Symbiotic Endozoicomonas Bacteria.</title>
        <authorList>
            <person name="Neave M.J."/>
            <person name="Apprill A."/>
            <person name="Voolstra C.R."/>
        </authorList>
    </citation>
    <scope>NUCLEOTIDE SEQUENCE [LARGE SCALE GENOMIC DNA]</scope>
    <source>
        <strain evidence="1 2">LMG 24815</strain>
    </source>
</reference>
<evidence type="ECO:0000313" key="2">
    <source>
        <dbReference type="Proteomes" id="UP000028006"/>
    </source>
</evidence>
<gene>
    <name evidence="1" type="ORF">GZ77_07265</name>
</gene>
<sequence>MGTIQVILAPEQGSVFIQQHGLDRPQVPGHSINSLVHIVVFNMHHFTQPELDQLASAIQHSIAPWLFQLPHIYGWQVSHIHRLTKAIADPLEIAV</sequence>
<organism evidence="1 2">
    <name type="scientific">Endozoicomonas montiporae</name>
    <dbReference type="NCBI Taxonomy" id="1027273"/>
    <lineage>
        <taxon>Bacteria</taxon>
        <taxon>Pseudomonadati</taxon>
        <taxon>Pseudomonadota</taxon>
        <taxon>Gammaproteobacteria</taxon>
        <taxon>Oceanospirillales</taxon>
        <taxon>Endozoicomonadaceae</taxon>
        <taxon>Endozoicomonas</taxon>
    </lineage>
</organism>
<protein>
    <submittedName>
        <fullName evidence="1">Uncharacterized protein</fullName>
    </submittedName>
</protein>